<dbReference type="AlphaFoldDB" id="A0A0U1M3H9"/>
<evidence type="ECO:0000256" key="4">
    <source>
        <dbReference type="SAM" id="MobiDB-lite"/>
    </source>
</evidence>
<dbReference type="OrthoDB" id="5585685at2759"/>
<dbReference type="GO" id="GO:0007186">
    <property type="term" value="P:G protein-coupled receptor signaling pathway"/>
    <property type="evidence" value="ECO:0007669"/>
    <property type="project" value="TreeGrafter"/>
</dbReference>
<dbReference type="EMBL" id="CVMT01000007">
    <property type="protein sequence ID" value="CRG90129.1"/>
    <property type="molecule type" value="Genomic_DNA"/>
</dbReference>
<dbReference type="InterPro" id="IPR019318">
    <property type="entry name" value="Gua_nucleotide_exch_fac_Ric8"/>
</dbReference>
<evidence type="ECO:0000256" key="3">
    <source>
        <dbReference type="ARBA" id="ARBA00023186"/>
    </source>
</evidence>
<accession>A0A0U1M3H9</accession>
<reference evidence="5 6" key="1">
    <citation type="submission" date="2015-04" db="EMBL/GenBank/DDBJ databases">
        <authorList>
            <person name="Syromyatnikov M.Y."/>
            <person name="Popov V.N."/>
        </authorList>
    </citation>
    <scope>NUCLEOTIDE SEQUENCE [LARGE SCALE GENOMIC DNA]</scope>
    <source>
        <strain evidence="5">WF-38-12</strain>
    </source>
</reference>
<dbReference type="InterPro" id="IPR011989">
    <property type="entry name" value="ARM-like"/>
</dbReference>
<keyword evidence="2" id="KW-0344">Guanine-nucleotide releasing factor</keyword>
<gene>
    <name evidence="5" type="ORF">PISL3812_07170</name>
</gene>
<keyword evidence="3" id="KW-0143">Chaperone</keyword>
<dbReference type="PANTHER" id="PTHR12425:SF5">
    <property type="entry name" value="SYNEMBRYN"/>
    <property type="match status" value="1"/>
</dbReference>
<dbReference type="InterPro" id="IPR016024">
    <property type="entry name" value="ARM-type_fold"/>
</dbReference>
<feature type="region of interest" description="Disordered" evidence="4">
    <location>
        <begin position="391"/>
        <end position="421"/>
    </location>
</feature>
<name>A0A0U1M3H9_TALIS</name>
<protein>
    <submittedName>
        <fullName evidence="5">Synembryn-like protein C3E7,04c</fullName>
    </submittedName>
</protein>
<evidence type="ECO:0000256" key="1">
    <source>
        <dbReference type="ARBA" id="ARBA00009049"/>
    </source>
</evidence>
<evidence type="ECO:0000313" key="6">
    <source>
        <dbReference type="Proteomes" id="UP000054383"/>
    </source>
</evidence>
<dbReference type="GO" id="GO:0001965">
    <property type="term" value="F:G-protein alpha-subunit binding"/>
    <property type="evidence" value="ECO:0007669"/>
    <property type="project" value="TreeGrafter"/>
</dbReference>
<dbReference type="Pfam" id="PF10165">
    <property type="entry name" value="Ric8"/>
    <property type="match status" value="1"/>
</dbReference>
<dbReference type="GO" id="GO:0005737">
    <property type="term" value="C:cytoplasm"/>
    <property type="evidence" value="ECO:0007669"/>
    <property type="project" value="TreeGrafter"/>
</dbReference>
<evidence type="ECO:0000313" key="5">
    <source>
        <dbReference type="EMBL" id="CRG90129.1"/>
    </source>
</evidence>
<dbReference type="PANTHER" id="PTHR12425">
    <property type="entry name" value="SYNEMBRYN"/>
    <property type="match status" value="1"/>
</dbReference>
<dbReference type="OMA" id="NADPIFT"/>
<evidence type="ECO:0000256" key="2">
    <source>
        <dbReference type="ARBA" id="ARBA00022658"/>
    </source>
</evidence>
<comment type="similarity">
    <text evidence="1">Belongs to the synembryn family.</text>
</comment>
<proteinExistence type="inferred from homology"/>
<dbReference type="SUPFAM" id="SSF48371">
    <property type="entry name" value="ARM repeat"/>
    <property type="match status" value="1"/>
</dbReference>
<dbReference type="Gene3D" id="1.25.10.10">
    <property type="entry name" value="Leucine-rich Repeat Variant"/>
    <property type="match status" value="1"/>
</dbReference>
<organism evidence="5 6">
    <name type="scientific">Talaromyces islandicus</name>
    <name type="common">Penicillium islandicum</name>
    <dbReference type="NCBI Taxonomy" id="28573"/>
    <lineage>
        <taxon>Eukaryota</taxon>
        <taxon>Fungi</taxon>
        <taxon>Dikarya</taxon>
        <taxon>Ascomycota</taxon>
        <taxon>Pezizomycotina</taxon>
        <taxon>Eurotiomycetes</taxon>
        <taxon>Eurotiomycetidae</taxon>
        <taxon>Eurotiales</taxon>
        <taxon>Trichocomaceae</taxon>
        <taxon>Talaromyces</taxon>
        <taxon>Talaromyces sect. Islandici</taxon>
    </lineage>
</organism>
<dbReference type="GO" id="GO:0005085">
    <property type="term" value="F:guanyl-nucleotide exchange factor activity"/>
    <property type="evidence" value="ECO:0007669"/>
    <property type="project" value="UniProtKB-KW"/>
</dbReference>
<keyword evidence="6" id="KW-1185">Reference proteome</keyword>
<sequence>MMLGSGLQGKEKLNEVARLVELLENDFSAKKLSPEEKVQTLLTLRQHGTDPTNADPIYSDKGINLLAKYGLDDEPVDVRRAALRCIANALLLDPNMRQVFVNTGYAGRVAEKLKTDSSDDEMIMSRILFLTTYGTNIEFDTLITKHSLADNVCYQVTRHAKQFPKSGRKDLPQIDELALTDTLKLVFNVAKLYPSLADSFTPLIPHMFKIISRIEIPTKPLDGLIGYLVNALSTLDLEEKPGKFESSPLFPKFNQNCNVDKLINILDAAVRVYTPEDLEPRAVPLLHLLITIYEFAPEGPRKYMKWLLLPEDNDRSVPIGRSDTLSSKLLNLSTSPSVHLKTTISELMFVLSDKDAESLTKNIGYGFAAGFLASRGIQTPQDAQEAFSTNTDSGINPITGQRFDAEPQDPGPPMTQEEKEREAERLFVLFERARASGFIRAENPVAQAVREGRFEELPDDADSDLD</sequence>
<dbReference type="Proteomes" id="UP000054383">
    <property type="component" value="Unassembled WGS sequence"/>
</dbReference>